<dbReference type="AlphaFoldDB" id="A0A2V3ZS44"/>
<sequence length="531" mass="61108">MRKYYLYMLLLATFPLVGFSQQKGILNASFESNSQYYFNDIAKNIRDKDFASNNYLDLSYRYGKFEAGGTFESYLPNPLLGYATAYDDHGLTKKYISYQSEKLNVRLGDFYEQFGGGLIYRSFRERDIGVDQSTFGLGVHYSPFDFLRLKAIAGKPNFYFDTQDVTLYGADAEVNFDIKNAGVILGFSALLKQEEFTDKRTTQHDNVKLYSGRVGVNFGNFNLNTEFAYKTPDANVLNLYSRRKGKALQISPSYSVKGFGVNLNFRAVDNMQLLYERELDGNGDGRKDEDVFNYKMNYLPSIANIHSYNIYNIYTYQSKENNEIGFNASVFYKFKKNSLLGGKYGTKLKLNSSVFYSQNDLENNKGKFLYWREKMLSEHGLQIEKKISKRYKLIVEYTYQEYNKFLIEDDIQGKELVYSHVFVADLLTKINRKHSIKTELGFMATKNDLGNWGTFLIEYANSKGFSVFVSDQYNFGEEEKHYYLFGAAYAHKKSRISLSYGETRDGYTCVGGICKFLPGAKALSVSLAWKL</sequence>
<keyword evidence="2" id="KW-1185">Reference proteome</keyword>
<accession>A0A2V3ZS44</accession>
<reference evidence="1 2" key="1">
    <citation type="submission" date="2018-05" db="EMBL/GenBank/DDBJ databases">
        <title>Marinifilum breve JC075T sp. nov., a marine bacterium isolated from Yongle Blue Hole in the South China Sea.</title>
        <authorList>
            <person name="Fu T."/>
        </authorList>
    </citation>
    <scope>NUCLEOTIDE SEQUENCE [LARGE SCALE GENOMIC DNA]</scope>
    <source>
        <strain evidence="1 2">JC075</strain>
    </source>
</reference>
<dbReference type="EMBL" id="QFLI01000014">
    <property type="protein sequence ID" value="PXX95711.1"/>
    <property type="molecule type" value="Genomic_DNA"/>
</dbReference>
<protein>
    <submittedName>
        <fullName evidence="1">Uncharacterized protein</fullName>
    </submittedName>
</protein>
<organism evidence="1 2">
    <name type="scientific">Marinifilum breve</name>
    <dbReference type="NCBI Taxonomy" id="2184082"/>
    <lineage>
        <taxon>Bacteria</taxon>
        <taxon>Pseudomonadati</taxon>
        <taxon>Bacteroidota</taxon>
        <taxon>Bacteroidia</taxon>
        <taxon>Marinilabiliales</taxon>
        <taxon>Marinifilaceae</taxon>
    </lineage>
</organism>
<gene>
    <name evidence="1" type="ORF">DF185_21705</name>
</gene>
<dbReference type="InterPro" id="IPR046070">
    <property type="entry name" value="DUF6029"/>
</dbReference>
<dbReference type="Pfam" id="PF19494">
    <property type="entry name" value="DUF6029"/>
    <property type="match status" value="1"/>
</dbReference>
<comment type="caution">
    <text evidence="1">The sequence shown here is derived from an EMBL/GenBank/DDBJ whole genome shotgun (WGS) entry which is preliminary data.</text>
</comment>
<name>A0A2V3ZS44_9BACT</name>
<evidence type="ECO:0000313" key="2">
    <source>
        <dbReference type="Proteomes" id="UP000248079"/>
    </source>
</evidence>
<evidence type="ECO:0000313" key="1">
    <source>
        <dbReference type="EMBL" id="PXX95711.1"/>
    </source>
</evidence>
<dbReference type="RefSeq" id="WP_110363630.1">
    <property type="nucleotide sequence ID" value="NZ_QFLI01000014.1"/>
</dbReference>
<proteinExistence type="predicted"/>
<dbReference type="OrthoDB" id="5480631at2"/>
<dbReference type="Proteomes" id="UP000248079">
    <property type="component" value="Unassembled WGS sequence"/>
</dbReference>